<name>A0AAD9J000_9ANNE</name>
<keyword evidence="8" id="KW-0175">Coiled coil</keyword>
<dbReference type="InterPro" id="IPR004826">
    <property type="entry name" value="bZIP_Maf"/>
</dbReference>
<evidence type="ECO:0000256" key="2">
    <source>
        <dbReference type="ARBA" id="ARBA00008500"/>
    </source>
</evidence>
<organism evidence="10 11">
    <name type="scientific">Paralvinella palmiformis</name>
    <dbReference type="NCBI Taxonomy" id="53620"/>
    <lineage>
        <taxon>Eukaryota</taxon>
        <taxon>Metazoa</taxon>
        <taxon>Spiralia</taxon>
        <taxon>Lophotrochozoa</taxon>
        <taxon>Annelida</taxon>
        <taxon>Polychaeta</taxon>
        <taxon>Sedentaria</taxon>
        <taxon>Canalipalpata</taxon>
        <taxon>Terebellida</taxon>
        <taxon>Terebelliformia</taxon>
        <taxon>Alvinellidae</taxon>
        <taxon>Paralvinella</taxon>
    </lineage>
</organism>
<dbReference type="GO" id="GO:0000981">
    <property type="term" value="F:DNA-binding transcription factor activity, RNA polymerase II-specific"/>
    <property type="evidence" value="ECO:0007669"/>
    <property type="project" value="TreeGrafter"/>
</dbReference>
<evidence type="ECO:0000259" key="9">
    <source>
        <dbReference type="PROSITE" id="PS50217"/>
    </source>
</evidence>
<dbReference type="AlphaFoldDB" id="A0AAD9J000"/>
<protein>
    <recommendedName>
        <fullName evidence="9">BZIP domain-containing protein</fullName>
    </recommendedName>
</protein>
<dbReference type="PROSITE" id="PS50217">
    <property type="entry name" value="BZIP"/>
    <property type="match status" value="1"/>
</dbReference>
<dbReference type="CDD" id="cd14717">
    <property type="entry name" value="bZIP_Maf_small"/>
    <property type="match status" value="1"/>
</dbReference>
<dbReference type="SUPFAM" id="SSF57959">
    <property type="entry name" value="Leucine zipper domain"/>
    <property type="match status" value="1"/>
</dbReference>
<sequence length="143" mass="16887">MSIDKVTGRGRSEMYNISDDELMALSVRELNRQLRGLPHDEIVKLKQRRRTLKNRGYAASCREKRTTLKEELEMERAILREEVNRLQRENDEVRRELDEMRSKYQALEKYSKGNGTTAVKMLKIQTVKREKSDSSFRYKDSGS</sequence>
<reference evidence="10" key="1">
    <citation type="journal article" date="2023" name="Mol. Biol. Evol.">
        <title>Third-Generation Sequencing Reveals the Adaptive Role of the Epigenome in Three Deep-Sea Polychaetes.</title>
        <authorList>
            <person name="Perez M."/>
            <person name="Aroh O."/>
            <person name="Sun Y."/>
            <person name="Lan Y."/>
            <person name="Juniper S.K."/>
            <person name="Young C.R."/>
            <person name="Angers B."/>
            <person name="Qian P.Y."/>
        </authorList>
    </citation>
    <scope>NUCLEOTIDE SEQUENCE</scope>
    <source>
        <strain evidence="10">P08H-3</strain>
    </source>
</reference>
<evidence type="ECO:0000256" key="1">
    <source>
        <dbReference type="ARBA" id="ARBA00004123"/>
    </source>
</evidence>
<dbReference type="Pfam" id="PF03131">
    <property type="entry name" value="bZIP_Maf"/>
    <property type="match status" value="1"/>
</dbReference>
<evidence type="ECO:0000313" key="10">
    <source>
        <dbReference type="EMBL" id="KAK2143415.1"/>
    </source>
</evidence>
<gene>
    <name evidence="10" type="ORF">LSH36_843g00050</name>
</gene>
<evidence type="ECO:0000256" key="5">
    <source>
        <dbReference type="ARBA" id="ARBA00023125"/>
    </source>
</evidence>
<evidence type="ECO:0000256" key="4">
    <source>
        <dbReference type="ARBA" id="ARBA00023015"/>
    </source>
</evidence>
<keyword evidence="11" id="KW-1185">Reference proteome</keyword>
<keyword evidence="4" id="KW-0805">Transcription regulation</keyword>
<keyword evidence="3" id="KW-0678">Repressor</keyword>
<keyword evidence="6" id="KW-0804">Transcription</keyword>
<evidence type="ECO:0000256" key="6">
    <source>
        <dbReference type="ARBA" id="ARBA00023163"/>
    </source>
</evidence>
<evidence type="ECO:0000313" key="11">
    <source>
        <dbReference type="Proteomes" id="UP001208570"/>
    </source>
</evidence>
<dbReference type="GO" id="GO:0005634">
    <property type="term" value="C:nucleus"/>
    <property type="evidence" value="ECO:0007669"/>
    <property type="project" value="UniProtKB-SubCell"/>
</dbReference>
<comment type="similarity">
    <text evidence="2">Belongs to the bZIP family. Maf subfamily.</text>
</comment>
<dbReference type="InterPro" id="IPR008917">
    <property type="entry name" value="TF_DNA-bd_sf"/>
</dbReference>
<feature type="coiled-coil region" evidence="8">
    <location>
        <begin position="62"/>
        <end position="110"/>
    </location>
</feature>
<keyword evidence="7" id="KW-0539">Nucleus</keyword>
<dbReference type="SUPFAM" id="SSF47454">
    <property type="entry name" value="A DNA-binding domain in eukaryotic transcription factors"/>
    <property type="match status" value="1"/>
</dbReference>
<dbReference type="SMART" id="SM00338">
    <property type="entry name" value="BRLZ"/>
    <property type="match status" value="1"/>
</dbReference>
<comment type="subcellular location">
    <subcellularLocation>
        <location evidence="1">Nucleus</location>
    </subcellularLocation>
</comment>
<evidence type="ECO:0000256" key="7">
    <source>
        <dbReference type="ARBA" id="ARBA00023242"/>
    </source>
</evidence>
<dbReference type="Proteomes" id="UP001208570">
    <property type="component" value="Unassembled WGS sequence"/>
</dbReference>
<dbReference type="InterPro" id="IPR046347">
    <property type="entry name" value="bZIP_sf"/>
</dbReference>
<dbReference type="InterPro" id="IPR024874">
    <property type="entry name" value="Transcription_factor_Maf_fam"/>
</dbReference>
<dbReference type="Gene3D" id="1.20.5.170">
    <property type="match status" value="1"/>
</dbReference>
<dbReference type="PANTHER" id="PTHR10129">
    <property type="entry name" value="TRANSCRIPTION FACTOR MAF"/>
    <property type="match status" value="1"/>
</dbReference>
<dbReference type="GO" id="GO:0000978">
    <property type="term" value="F:RNA polymerase II cis-regulatory region sequence-specific DNA binding"/>
    <property type="evidence" value="ECO:0007669"/>
    <property type="project" value="TreeGrafter"/>
</dbReference>
<dbReference type="EMBL" id="JAODUP010000843">
    <property type="protein sequence ID" value="KAK2143415.1"/>
    <property type="molecule type" value="Genomic_DNA"/>
</dbReference>
<keyword evidence="5" id="KW-0238">DNA-binding</keyword>
<evidence type="ECO:0000256" key="3">
    <source>
        <dbReference type="ARBA" id="ARBA00022491"/>
    </source>
</evidence>
<comment type="caution">
    <text evidence="10">The sequence shown here is derived from an EMBL/GenBank/DDBJ whole genome shotgun (WGS) entry which is preliminary data.</text>
</comment>
<feature type="domain" description="BZIP" evidence="9">
    <location>
        <begin position="44"/>
        <end position="107"/>
    </location>
</feature>
<accession>A0AAD9J000</accession>
<evidence type="ECO:0000256" key="8">
    <source>
        <dbReference type="SAM" id="Coils"/>
    </source>
</evidence>
<proteinExistence type="inferred from homology"/>
<dbReference type="PANTHER" id="PTHR10129:SF48">
    <property type="entry name" value="MAF-S, ISOFORM B"/>
    <property type="match status" value="1"/>
</dbReference>
<dbReference type="InterPro" id="IPR004827">
    <property type="entry name" value="bZIP"/>
</dbReference>
<dbReference type="FunFam" id="1.20.5.170:FF:000011">
    <property type="entry name" value="Transcription factor MafG, putative"/>
    <property type="match status" value="1"/>
</dbReference>